<keyword evidence="5" id="KW-0964">Secreted</keyword>
<comment type="similarity">
    <text evidence="1 5">Belongs to the FliD family.</text>
</comment>
<sequence>MRIAGLSGFDVDGTVAKLMQAQRIPLDTLTKKKQSTEWRRDAYRDINLKMTDFRNNKLFNFKAEGTFNKKTISVSGNAEAVTAKATASATTGTISVQVKEIAVAASNFSEGEVTKDGFDRTKTLLSQSEKLTNGSVIPAAYTFEINGKEIKVDPAKESLNDVIAKINRESNVTAYFDATSKRLSFTAKETGLTNGSDKDGKYITFKDKTGNFFESLAQVHTDGDNKKDGKNASVVINGLETTRTSNTITVNGIEVTLNKAGGSAAIITPQTNPDEIMESVKKFVADYNETLEMLQKKVTEVKDRDYEPLTDEQKESLSEKQIEKWEEKAKNGQLRNDPILTSLISSMRSIATGLVNTGNPKIRSLADIGIKTGQFFENGKLYVESEEKLREAIESDPEAVKALFTQDAVPGGSGTEVGLGERLYDKLKLGTDELTKKAGLPSISNDDSRLAKEIYDISALISKQQKRLEALEKSYYTKFSSMEAALNRYNSQSQYLANQFGGSSK</sequence>
<dbReference type="InterPro" id="IPR010809">
    <property type="entry name" value="FliD_C"/>
</dbReference>
<evidence type="ECO:0000256" key="2">
    <source>
        <dbReference type="ARBA" id="ARBA00011255"/>
    </source>
</evidence>
<comment type="subcellular location">
    <subcellularLocation>
        <location evidence="5">Secreted</location>
    </subcellularLocation>
    <subcellularLocation>
        <location evidence="5">Bacterial flagellum</location>
    </subcellularLocation>
</comment>
<dbReference type="EMBL" id="JBHMAG010000024">
    <property type="protein sequence ID" value="MFB9756485.1"/>
    <property type="molecule type" value="Genomic_DNA"/>
</dbReference>
<keyword evidence="4 5" id="KW-0975">Bacterial flagellum</keyword>
<reference evidence="8 9" key="1">
    <citation type="submission" date="2024-09" db="EMBL/GenBank/DDBJ databases">
        <authorList>
            <person name="Sun Q."/>
            <person name="Mori K."/>
        </authorList>
    </citation>
    <scope>NUCLEOTIDE SEQUENCE [LARGE SCALE GENOMIC DNA]</scope>
    <source>
        <strain evidence="8 9">JCM 12520</strain>
    </source>
</reference>
<evidence type="ECO:0000259" key="7">
    <source>
        <dbReference type="Pfam" id="PF07195"/>
    </source>
</evidence>
<organism evidence="8 9">
    <name type="scientific">Paenibacillus hodogayensis</name>
    <dbReference type="NCBI Taxonomy" id="279208"/>
    <lineage>
        <taxon>Bacteria</taxon>
        <taxon>Bacillati</taxon>
        <taxon>Bacillota</taxon>
        <taxon>Bacilli</taxon>
        <taxon>Bacillales</taxon>
        <taxon>Paenibacillaceae</taxon>
        <taxon>Paenibacillus</taxon>
    </lineage>
</organism>
<comment type="subunit">
    <text evidence="2 5">Homopentamer.</text>
</comment>
<dbReference type="Pfam" id="PF07195">
    <property type="entry name" value="FliD_C"/>
    <property type="match status" value="1"/>
</dbReference>
<evidence type="ECO:0000313" key="9">
    <source>
        <dbReference type="Proteomes" id="UP001589619"/>
    </source>
</evidence>
<keyword evidence="8" id="KW-0969">Cilium</keyword>
<dbReference type="PANTHER" id="PTHR30288">
    <property type="entry name" value="FLAGELLAR CAP/ASSEMBLY PROTEIN FLID"/>
    <property type="match status" value="1"/>
</dbReference>
<dbReference type="Proteomes" id="UP001589619">
    <property type="component" value="Unassembled WGS sequence"/>
</dbReference>
<evidence type="ECO:0000256" key="1">
    <source>
        <dbReference type="ARBA" id="ARBA00009764"/>
    </source>
</evidence>
<evidence type="ECO:0000259" key="6">
    <source>
        <dbReference type="Pfam" id="PF02465"/>
    </source>
</evidence>
<dbReference type="InterPro" id="IPR040026">
    <property type="entry name" value="FliD"/>
</dbReference>
<name>A0ABV5W7X1_9BACL</name>
<feature type="domain" description="Flagellar hook-associated protein 2 C-terminal" evidence="7">
    <location>
        <begin position="229"/>
        <end position="491"/>
    </location>
</feature>
<dbReference type="PANTHER" id="PTHR30288:SF0">
    <property type="entry name" value="FLAGELLAR HOOK-ASSOCIATED PROTEIN 2"/>
    <property type="match status" value="1"/>
</dbReference>
<proteinExistence type="inferred from homology"/>
<evidence type="ECO:0000256" key="3">
    <source>
        <dbReference type="ARBA" id="ARBA00023054"/>
    </source>
</evidence>
<protein>
    <recommendedName>
        <fullName evidence="5">Flagellar hook-associated protein 2</fullName>
        <shortName evidence="5">HAP2</shortName>
    </recommendedName>
    <alternativeName>
        <fullName evidence="5">Flagellar cap protein</fullName>
    </alternativeName>
</protein>
<feature type="domain" description="Flagellar hook-associated protein 2 N-terminal" evidence="6">
    <location>
        <begin position="7"/>
        <end position="104"/>
    </location>
</feature>
<keyword evidence="8" id="KW-0966">Cell projection</keyword>
<comment type="function">
    <text evidence="5">Required for morphogenesis and for the elongation of the flagellar filament by facilitating polymerization of the flagellin monomers at the tip of growing filament. Forms a capping structure, which prevents flagellin subunits (transported through the central channel of the flagellum) from leaking out without polymerization at the distal end.</text>
</comment>
<dbReference type="Pfam" id="PF02465">
    <property type="entry name" value="FliD_N"/>
    <property type="match status" value="1"/>
</dbReference>
<evidence type="ECO:0000313" key="8">
    <source>
        <dbReference type="EMBL" id="MFB9756485.1"/>
    </source>
</evidence>
<dbReference type="RefSeq" id="WP_344916429.1">
    <property type="nucleotide sequence ID" value="NZ_BAAAYO010000020.1"/>
</dbReference>
<evidence type="ECO:0000256" key="5">
    <source>
        <dbReference type="RuleBase" id="RU362066"/>
    </source>
</evidence>
<accession>A0ABV5W7X1</accession>
<comment type="caution">
    <text evidence="8">The sequence shown here is derived from an EMBL/GenBank/DDBJ whole genome shotgun (WGS) entry which is preliminary data.</text>
</comment>
<keyword evidence="3" id="KW-0175">Coiled coil</keyword>
<evidence type="ECO:0000256" key="4">
    <source>
        <dbReference type="ARBA" id="ARBA00023143"/>
    </source>
</evidence>
<gene>
    <name evidence="8" type="primary">fliD</name>
    <name evidence="8" type="ORF">ACFFNY_33330</name>
</gene>
<keyword evidence="8" id="KW-0282">Flagellum</keyword>
<dbReference type="InterPro" id="IPR003481">
    <property type="entry name" value="FliD_N"/>
</dbReference>
<keyword evidence="9" id="KW-1185">Reference proteome</keyword>